<dbReference type="EMBL" id="PNBA02000005">
    <property type="protein sequence ID" value="KAG6424320.1"/>
    <property type="molecule type" value="Genomic_DNA"/>
</dbReference>
<keyword evidence="2" id="KW-1185">Reference proteome</keyword>
<organism evidence="1">
    <name type="scientific">Salvia splendens</name>
    <name type="common">Scarlet sage</name>
    <dbReference type="NCBI Taxonomy" id="180675"/>
    <lineage>
        <taxon>Eukaryota</taxon>
        <taxon>Viridiplantae</taxon>
        <taxon>Streptophyta</taxon>
        <taxon>Embryophyta</taxon>
        <taxon>Tracheophyta</taxon>
        <taxon>Spermatophyta</taxon>
        <taxon>Magnoliopsida</taxon>
        <taxon>eudicotyledons</taxon>
        <taxon>Gunneridae</taxon>
        <taxon>Pentapetalae</taxon>
        <taxon>asterids</taxon>
        <taxon>lamiids</taxon>
        <taxon>Lamiales</taxon>
        <taxon>Lamiaceae</taxon>
        <taxon>Nepetoideae</taxon>
        <taxon>Mentheae</taxon>
        <taxon>Salviinae</taxon>
        <taxon>Salvia</taxon>
        <taxon>Salvia subgen. Calosphace</taxon>
        <taxon>core Calosphace</taxon>
    </lineage>
</organism>
<evidence type="ECO:0000313" key="1">
    <source>
        <dbReference type="EMBL" id="KAG6424320.1"/>
    </source>
</evidence>
<evidence type="ECO:0000313" key="2">
    <source>
        <dbReference type="Proteomes" id="UP000298416"/>
    </source>
</evidence>
<accession>A0A8X8Y173</accession>
<dbReference type="AlphaFoldDB" id="A0A8X8Y173"/>
<name>A0A8X8Y173_SALSN</name>
<proteinExistence type="predicted"/>
<reference evidence="1" key="1">
    <citation type="submission" date="2018-01" db="EMBL/GenBank/DDBJ databases">
        <authorList>
            <person name="Mao J.F."/>
        </authorList>
    </citation>
    <scope>NUCLEOTIDE SEQUENCE</scope>
    <source>
        <strain evidence="1">Huo1</strain>
        <tissue evidence="1">Leaf</tissue>
    </source>
</reference>
<gene>
    <name evidence="1" type="ORF">SASPL_114735</name>
</gene>
<dbReference type="Proteomes" id="UP000298416">
    <property type="component" value="Unassembled WGS sequence"/>
</dbReference>
<sequence length="77" mass="9160">MPFTFSPGRSFVVSAVSWYTFWPNFRSDFENLDKQRPLDSLVNKMFPDDADGEMEQITITIRKETRMDSEEQDHKYC</sequence>
<reference evidence="1" key="2">
    <citation type="submission" date="2020-08" db="EMBL/GenBank/DDBJ databases">
        <title>Plant Genome Project.</title>
        <authorList>
            <person name="Zhang R.-G."/>
        </authorList>
    </citation>
    <scope>NUCLEOTIDE SEQUENCE</scope>
    <source>
        <strain evidence="1">Huo1</strain>
        <tissue evidence="1">Leaf</tissue>
    </source>
</reference>
<protein>
    <submittedName>
        <fullName evidence="1">Uncharacterized protein</fullName>
    </submittedName>
</protein>
<comment type="caution">
    <text evidence="1">The sequence shown here is derived from an EMBL/GenBank/DDBJ whole genome shotgun (WGS) entry which is preliminary data.</text>
</comment>